<evidence type="ECO:0000313" key="2">
    <source>
        <dbReference type="Proteomes" id="UP000267027"/>
    </source>
</evidence>
<accession>A0A0R3Q189</accession>
<dbReference type="WBParaSite" id="ACOC_0001276101-mRNA-1">
    <property type="protein sequence ID" value="ACOC_0001276101-mRNA-1"/>
    <property type="gene ID" value="ACOC_0001276101"/>
</dbReference>
<reference evidence="3" key="1">
    <citation type="submission" date="2017-02" db="UniProtKB">
        <authorList>
            <consortium name="WormBaseParasite"/>
        </authorList>
    </citation>
    <scope>IDENTIFICATION</scope>
</reference>
<dbReference type="EMBL" id="UYYA01005207">
    <property type="protein sequence ID" value="VDM64347.1"/>
    <property type="molecule type" value="Genomic_DNA"/>
</dbReference>
<name>A0A0R3Q189_ANGCS</name>
<dbReference type="Proteomes" id="UP000267027">
    <property type="component" value="Unassembled WGS sequence"/>
</dbReference>
<protein>
    <submittedName>
        <fullName evidence="3">DUF3987 domain-containing protein</fullName>
    </submittedName>
</protein>
<gene>
    <name evidence="1" type="ORF">ACOC_LOCUS12762</name>
</gene>
<evidence type="ECO:0000313" key="1">
    <source>
        <dbReference type="EMBL" id="VDM64347.1"/>
    </source>
</evidence>
<dbReference type="AlphaFoldDB" id="A0A0R3Q189"/>
<dbReference type="OrthoDB" id="5868188at2759"/>
<evidence type="ECO:0000313" key="3">
    <source>
        <dbReference type="WBParaSite" id="ACOC_0001276101-mRNA-1"/>
    </source>
</evidence>
<keyword evidence="2" id="KW-1185">Reference proteome</keyword>
<proteinExistence type="predicted"/>
<sequence>MIEALAAANMPVYGVEVANDYAPVQAHSESVKASTQQVKELTLNNEDFKKVVDIHLNWYFFSLKAVMAQMAKELLQNADNGKEAILSVMESKSAPSLIQAASKGLVRRLSHLIVSLFGKQPRNDPRRMWSTTYNKMLELADVLEENEKMPGARVYSMRVYDLVMNKVESAQKPAQVHNYTSCRRKRNPQ</sequence>
<reference evidence="1 2" key="2">
    <citation type="submission" date="2018-11" db="EMBL/GenBank/DDBJ databases">
        <authorList>
            <consortium name="Pathogen Informatics"/>
        </authorList>
    </citation>
    <scope>NUCLEOTIDE SEQUENCE [LARGE SCALE GENOMIC DNA]</scope>
    <source>
        <strain evidence="1 2">Costa Rica</strain>
    </source>
</reference>
<organism evidence="3">
    <name type="scientific">Angiostrongylus costaricensis</name>
    <name type="common">Nematode worm</name>
    <dbReference type="NCBI Taxonomy" id="334426"/>
    <lineage>
        <taxon>Eukaryota</taxon>
        <taxon>Metazoa</taxon>
        <taxon>Ecdysozoa</taxon>
        <taxon>Nematoda</taxon>
        <taxon>Chromadorea</taxon>
        <taxon>Rhabditida</taxon>
        <taxon>Rhabditina</taxon>
        <taxon>Rhabditomorpha</taxon>
        <taxon>Strongyloidea</taxon>
        <taxon>Metastrongylidae</taxon>
        <taxon>Angiostrongylus</taxon>
    </lineage>
</organism>